<dbReference type="OrthoDB" id="9807502at2"/>
<comment type="catalytic activity">
    <reaction evidence="3">
        <text>L-arginine + H2O = L-citrulline + NH4(+)</text>
        <dbReference type="Rhea" id="RHEA:19597"/>
        <dbReference type="ChEBI" id="CHEBI:15377"/>
        <dbReference type="ChEBI" id="CHEBI:28938"/>
        <dbReference type="ChEBI" id="CHEBI:32682"/>
        <dbReference type="ChEBI" id="CHEBI:57743"/>
        <dbReference type="EC" id="3.5.3.6"/>
    </reaction>
</comment>
<keyword evidence="6" id="KW-1185">Reference proteome</keyword>
<accession>A0A0T5PB71</accession>
<dbReference type="EMBL" id="CP031598">
    <property type="protein sequence ID" value="QEW27080.1"/>
    <property type="molecule type" value="Genomic_DNA"/>
</dbReference>
<dbReference type="Pfam" id="PF19420">
    <property type="entry name" value="DDAH_eukar"/>
    <property type="match status" value="1"/>
</dbReference>
<dbReference type="PATRIC" id="fig|540747.5.peg.4397"/>
<evidence type="ECO:0000313" key="4">
    <source>
        <dbReference type="EMBL" id="KRS18110.1"/>
    </source>
</evidence>
<keyword evidence="5" id="KW-0378">Hydrolase</keyword>
<dbReference type="KEGG" id="rid:RIdsm_02889"/>
<evidence type="ECO:0000313" key="5">
    <source>
        <dbReference type="EMBL" id="QEW27080.1"/>
    </source>
</evidence>
<comment type="pathway">
    <text evidence="1">Amino-acid degradation; L-arginine degradation via ADI pathway; carbamoyl phosphate from L-arginine: step 1/2.</text>
</comment>
<dbReference type="EMBL" id="LAXI01000004">
    <property type="protein sequence ID" value="KRS18110.1"/>
    <property type="molecule type" value="Genomic_DNA"/>
</dbReference>
<dbReference type="Gene3D" id="3.75.10.10">
    <property type="entry name" value="L-arginine/glycine Amidinotransferase, Chain A"/>
    <property type="match status" value="1"/>
</dbReference>
<evidence type="ECO:0000313" key="7">
    <source>
        <dbReference type="Proteomes" id="UP000325785"/>
    </source>
</evidence>
<reference evidence="5 7" key="2">
    <citation type="submission" date="2018-08" db="EMBL/GenBank/DDBJ databases">
        <title>Genetic Globetrotter - A new plasmid hitch-hiking vast phylogenetic and geographic distances.</title>
        <authorList>
            <person name="Vollmers J."/>
            <person name="Petersen J."/>
        </authorList>
    </citation>
    <scope>NUCLEOTIDE SEQUENCE [LARGE SCALE GENOMIC DNA]</scope>
    <source>
        <strain evidence="5 7">DSM 26383</strain>
    </source>
</reference>
<dbReference type="GO" id="GO:0016740">
    <property type="term" value="F:transferase activity"/>
    <property type="evidence" value="ECO:0007669"/>
    <property type="project" value="UniProtKB-KW"/>
</dbReference>
<dbReference type="AlphaFoldDB" id="A0A0T5PB71"/>
<keyword evidence="4" id="KW-0808">Transferase</keyword>
<evidence type="ECO:0000313" key="6">
    <source>
        <dbReference type="Proteomes" id="UP000051401"/>
    </source>
</evidence>
<dbReference type="GO" id="GO:0016990">
    <property type="term" value="F:arginine deiminase activity"/>
    <property type="evidence" value="ECO:0007669"/>
    <property type="project" value="UniProtKB-EC"/>
</dbReference>
<reference evidence="4 6" key="1">
    <citation type="submission" date="2015-04" db="EMBL/GenBank/DDBJ databases">
        <title>The draft genome sequence of Roseovarius indicus B108T.</title>
        <authorList>
            <person name="Li G."/>
            <person name="Lai Q."/>
            <person name="Shao Z."/>
            <person name="Yan P."/>
        </authorList>
    </citation>
    <scope>NUCLEOTIDE SEQUENCE [LARGE SCALE GENOMIC DNA]</scope>
    <source>
        <strain evidence="4 6">B108</strain>
    </source>
</reference>
<evidence type="ECO:0000256" key="2">
    <source>
        <dbReference type="ARBA" id="ARBA00012171"/>
    </source>
</evidence>
<dbReference type="Proteomes" id="UP000051401">
    <property type="component" value="Unassembled WGS sequence"/>
</dbReference>
<organism evidence="4 6">
    <name type="scientific">Roseovarius indicus</name>
    <dbReference type="NCBI Taxonomy" id="540747"/>
    <lineage>
        <taxon>Bacteria</taxon>
        <taxon>Pseudomonadati</taxon>
        <taxon>Pseudomonadota</taxon>
        <taxon>Alphaproteobacteria</taxon>
        <taxon>Rhodobacterales</taxon>
        <taxon>Roseobacteraceae</taxon>
        <taxon>Roseovarius</taxon>
    </lineage>
</organism>
<sequence>MPKDKIPAQLPLQARQAGGGTQPLENWGIDSEYGALKDVLLGPVETFGHMDNTAFSSIYRETARTGRAWDHQAAVRQYREMCEAYEDAGVTIHTMPQDENLKYGVYARDSSFMTPWGAVITQMANPRRRGEYSAALRFYLEAGIPIYDMVSAGNFEGGDFHIVEPGAVLIGYTGMRCEEVSAKQIGGWVEKEGWEVHYAYIDPYYVHIDLMVCVIAPKCAAVCLETTPEHVVDWLKGKGFELIPVGFKDTMALGCNVMSLGNDRVLSPAASTDLNAKLRANGFKVYDPEMDMFTMMGGGIHCMAQSLRRAPG</sequence>
<dbReference type="PANTHER" id="PTHR47271:SF2">
    <property type="entry name" value="ARGININE DEIMINASE"/>
    <property type="match status" value="1"/>
</dbReference>
<evidence type="ECO:0000256" key="1">
    <source>
        <dbReference type="ARBA" id="ARBA00005213"/>
    </source>
</evidence>
<dbReference type="GO" id="GO:0019546">
    <property type="term" value="P:L-arginine deiminase pathway"/>
    <property type="evidence" value="ECO:0007669"/>
    <property type="project" value="TreeGrafter"/>
</dbReference>
<evidence type="ECO:0000256" key="3">
    <source>
        <dbReference type="ARBA" id="ARBA00049429"/>
    </source>
</evidence>
<dbReference type="SUPFAM" id="SSF55909">
    <property type="entry name" value="Pentein"/>
    <property type="match status" value="1"/>
</dbReference>
<dbReference type="EC" id="3.5.3.6" evidence="2"/>
<proteinExistence type="predicted"/>
<dbReference type="STRING" id="540747.SAMN04488031_101456"/>
<dbReference type="Proteomes" id="UP000325785">
    <property type="component" value="Chromosome"/>
</dbReference>
<name>A0A0T5PB71_9RHOB</name>
<dbReference type="RefSeq" id="WP_057815130.1">
    <property type="nucleotide sequence ID" value="NZ_CP031598.1"/>
</dbReference>
<dbReference type="PANTHER" id="PTHR47271">
    <property type="entry name" value="ARGININE DEIMINASE"/>
    <property type="match status" value="1"/>
</dbReference>
<gene>
    <name evidence="5" type="ORF">RIdsm_02889</name>
    <name evidence="4" type="ORF">XM52_08060</name>
</gene>
<protein>
    <recommendedName>
        <fullName evidence="2">arginine deiminase</fullName>
        <ecNumber evidence="2">3.5.3.6</ecNumber>
    </recommendedName>
</protein>